<dbReference type="Proteomes" id="UP000537890">
    <property type="component" value="Unassembled WGS sequence"/>
</dbReference>
<gene>
    <name evidence="2" type="ORF">H0A75_03375</name>
</gene>
<accession>A0A7Z0SEX5</accession>
<reference evidence="2 3" key="1">
    <citation type="submission" date="2020-05" db="EMBL/GenBank/DDBJ databases">
        <title>Horizontal transmission and recombination maintain forever young bacterial symbiont genomes.</title>
        <authorList>
            <person name="Russell S.L."/>
            <person name="Pepper-Tunick E."/>
            <person name="Svedberg J."/>
            <person name="Byrne A."/>
            <person name="Ruelas Castillo J."/>
            <person name="Vollmers C."/>
            <person name="Beinart R.A."/>
            <person name="Corbett-Detig R."/>
        </authorList>
    </citation>
    <scope>NUCLEOTIDE SEQUENCE [LARGE SCALE GENOMIC DNA]</scope>
    <source>
        <strain evidence="2">4727-3</strain>
    </source>
</reference>
<proteinExistence type="predicted"/>
<feature type="region of interest" description="Disordered" evidence="1">
    <location>
        <begin position="55"/>
        <end position="74"/>
    </location>
</feature>
<feature type="region of interest" description="Disordered" evidence="1">
    <location>
        <begin position="1"/>
        <end position="47"/>
    </location>
</feature>
<dbReference type="AlphaFoldDB" id="A0A7Z0SEX5"/>
<sequence length="74" mass="8051">MSKKNQHVVPQGNDWAVKGAGNSKATSVHSTQKEAINHGRTIAQNQESELLIHGTNGQIREKNSYGNDLFPPKG</sequence>
<evidence type="ECO:0000313" key="3">
    <source>
        <dbReference type="Proteomes" id="UP000537890"/>
    </source>
</evidence>
<evidence type="ECO:0000313" key="2">
    <source>
        <dbReference type="EMBL" id="NYT46810.1"/>
    </source>
</evidence>
<dbReference type="EMBL" id="JACCHS010000043">
    <property type="protein sequence ID" value="NYT46810.1"/>
    <property type="molecule type" value="Genomic_DNA"/>
</dbReference>
<dbReference type="Pfam" id="PF09954">
    <property type="entry name" value="DUF2188"/>
    <property type="match status" value="1"/>
</dbReference>
<dbReference type="InterPro" id="IPR018691">
    <property type="entry name" value="DUF2188"/>
</dbReference>
<organism evidence="2 3">
    <name type="scientific">Candidatus Methanofishera endochildressiae</name>
    <dbReference type="NCBI Taxonomy" id="2738884"/>
    <lineage>
        <taxon>Bacteria</taxon>
        <taxon>Pseudomonadati</taxon>
        <taxon>Pseudomonadota</taxon>
        <taxon>Gammaproteobacteria</taxon>
        <taxon>Candidatus Methanofishera</taxon>
    </lineage>
</organism>
<name>A0A7Z0SEX5_9GAMM</name>
<protein>
    <submittedName>
        <fullName evidence="2">DUF2188 domain-containing protein</fullName>
    </submittedName>
</protein>
<evidence type="ECO:0000256" key="1">
    <source>
        <dbReference type="SAM" id="MobiDB-lite"/>
    </source>
</evidence>
<comment type="caution">
    <text evidence="2">The sequence shown here is derived from an EMBL/GenBank/DDBJ whole genome shotgun (WGS) entry which is preliminary data.</text>
</comment>